<reference evidence="2 3" key="1">
    <citation type="submission" date="2018-06" db="EMBL/GenBank/DDBJ databases">
        <title>A transcriptomic atlas of mushroom development highlights an independent origin of complex multicellularity.</title>
        <authorList>
            <consortium name="DOE Joint Genome Institute"/>
            <person name="Krizsan K."/>
            <person name="Almasi E."/>
            <person name="Merenyi Z."/>
            <person name="Sahu N."/>
            <person name="Viragh M."/>
            <person name="Koszo T."/>
            <person name="Mondo S."/>
            <person name="Kiss B."/>
            <person name="Balint B."/>
            <person name="Kues U."/>
            <person name="Barry K."/>
            <person name="Hegedus J.C."/>
            <person name="Henrissat B."/>
            <person name="Johnson J."/>
            <person name="Lipzen A."/>
            <person name="Ohm R."/>
            <person name="Nagy I."/>
            <person name="Pangilinan J."/>
            <person name="Yan J."/>
            <person name="Xiong Y."/>
            <person name="Grigoriev I.V."/>
            <person name="Hibbett D.S."/>
            <person name="Nagy L.G."/>
        </authorList>
    </citation>
    <scope>NUCLEOTIDE SEQUENCE [LARGE SCALE GENOMIC DNA]</scope>
    <source>
        <strain evidence="2 3">SZMC22713</strain>
    </source>
</reference>
<dbReference type="Proteomes" id="UP000294933">
    <property type="component" value="Unassembled WGS sequence"/>
</dbReference>
<keyword evidence="3" id="KW-1185">Reference proteome</keyword>
<gene>
    <name evidence="2" type="ORF">BD410DRAFT_446057</name>
</gene>
<dbReference type="AlphaFoldDB" id="A0A4Y7PXT0"/>
<proteinExistence type="predicted"/>
<sequence>MMNVPDAISTMVQHLDVVRDSSSTSNPFRFKLRSRRLQCREMPWVSLGGRRVRWPVAAISRTLRALGFDDSASRDRSTRPGGPIFDGDVVHDGLVRCAKFGGERVMVEGGREESRRRMRPGTPHMLTTVDNGDDEPRR</sequence>
<dbReference type="EMBL" id="ML170198">
    <property type="protein sequence ID" value="TDL19340.1"/>
    <property type="molecule type" value="Genomic_DNA"/>
</dbReference>
<evidence type="ECO:0000313" key="2">
    <source>
        <dbReference type="EMBL" id="TDL19340.1"/>
    </source>
</evidence>
<organism evidence="2 3">
    <name type="scientific">Rickenella mellea</name>
    <dbReference type="NCBI Taxonomy" id="50990"/>
    <lineage>
        <taxon>Eukaryota</taxon>
        <taxon>Fungi</taxon>
        <taxon>Dikarya</taxon>
        <taxon>Basidiomycota</taxon>
        <taxon>Agaricomycotina</taxon>
        <taxon>Agaricomycetes</taxon>
        <taxon>Hymenochaetales</taxon>
        <taxon>Rickenellaceae</taxon>
        <taxon>Rickenella</taxon>
    </lineage>
</organism>
<evidence type="ECO:0000313" key="3">
    <source>
        <dbReference type="Proteomes" id="UP000294933"/>
    </source>
</evidence>
<feature type="region of interest" description="Disordered" evidence="1">
    <location>
        <begin position="108"/>
        <end position="138"/>
    </location>
</feature>
<protein>
    <submittedName>
        <fullName evidence="2">Uncharacterized protein</fullName>
    </submittedName>
</protein>
<dbReference type="VEuPathDB" id="FungiDB:BD410DRAFT_446057"/>
<evidence type="ECO:0000256" key="1">
    <source>
        <dbReference type="SAM" id="MobiDB-lite"/>
    </source>
</evidence>
<name>A0A4Y7PXT0_9AGAM</name>
<accession>A0A4Y7PXT0</accession>